<reference evidence="2" key="1">
    <citation type="submission" date="2018-06" db="EMBL/GenBank/DDBJ databases">
        <authorList>
            <person name="Zhirakovskaya E."/>
        </authorList>
    </citation>
    <scope>NUCLEOTIDE SEQUENCE</scope>
</reference>
<dbReference type="EMBL" id="UOGB01000187">
    <property type="protein sequence ID" value="VAX20743.1"/>
    <property type="molecule type" value="Genomic_DNA"/>
</dbReference>
<organism evidence="2">
    <name type="scientific">hydrothermal vent metagenome</name>
    <dbReference type="NCBI Taxonomy" id="652676"/>
    <lineage>
        <taxon>unclassified sequences</taxon>
        <taxon>metagenomes</taxon>
        <taxon>ecological metagenomes</taxon>
    </lineage>
</organism>
<proteinExistence type="predicted"/>
<evidence type="ECO:0000259" key="1">
    <source>
        <dbReference type="Pfam" id="PF12706"/>
    </source>
</evidence>
<feature type="domain" description="Metallo-beta-lactamase" evidence="1">
    <location>
        <begin position="39"/>
        <end position="255"/>
    </location>
</feature>
<dbReference type="PANTHER" id="PTHR42663:SF4">
    <property type="entry name" value="SLL1036 PROTEIN"/>
    <property type="match status" value="1"/>
</dbReference>
<accession>A0A3B1C7V7</accession>
<dbReference type="SUPFAM" id="SSF56281">
    <property type="entry name" value="Metallo-hydrolase/oxidoreductase"/>
    <property type="match status" value="1"/>
</dbReference>
<dbReference type="CDD" id="cd07715">
    <property type="entry name" value="TaR3-like_MBL-fold"/>
    <property type="match status" value="1"/>
</dbReference>
<keyword evidence="2" id="KW-0378">Hydrolase</keyword>
<dbReference type="InterPro" id="IPR036866">
    <property type="entry name" value="RibonucZ/Hydroxyglut_hydro"/>
</dbReference>
<name>A0A3B1C7V7_9ZZZZ</name>
<sequence length="296" mass="32979">MKIEFLGVRGSIPAPGPDTSQFGGNTPCVAIRAENEPLIVLDAGTGIRKLGLNVVKDESINEINIFFSHTHWDHIQGLPFFAPLFSPKYTIKMYGPVHYLKNLEQILSQQMEYTYFPVRVQELAANISFHDIGETEMTIGNCFTVRTKYVNHPVVCLAYIVSHNGKSFAYVTDHEPYRNLFADSSQGDVEEGRLVAQEQTDALIDFLDGVDVACIDAQYTPEEYKSRLGWGHSSVDASHQLSKEAGVGELVLFHHDPDRTDTALQKILSDLQNRSWNPTSGSVPVRLAREGLVISL</sequence>
<evidence type="ECO:0000313" key="2">
    <source>
        <dbReference type="EMBL" id="VAX20743.1"/>
    </source>
</evidence>
<dbReference type="InterPro" id="IPR001279">
    <property type="entry name" value="Metallo-B-lactamas"/>
</dbReference>
<dbReference type="Pfam" id="PF12706">
    <property type="entry name" value="Lactamase_B_2"/>
    <property type="match status" value="1"/>
</dbReference>
<dbReference type="Gene3D" id="3.60.15.10">
    <property type="entry name" value="Ribonuclease Z/Hydroxyacylglutathione hydrolase-like"/>
    <property type="match status" value="1"/>
</dbReference>
<protein>
    <submittedName>
        <fullName evidence="2">Metal-dependent hydrolases of the beta-lactamase superfamily I</fullName>
    </submittedName>
</protein>
<dbReference type="GO" id="GO:0016787">
    <property type="term" value="F:hydrolase activity"/>
    <property type="evidence" value="ECO:0007669"/>
    <property type="project" value="UniProtKB-KW"/>
</dbReference>
<dbReference type="AlphaFoldDB" id="A0A3B1C7V7"/>
<dbReference type="PANTHER" id="PTHR42663">
    <property type="entry name" value="HYDROLASE C777.06C-RELATED-RELATED"/>
    <property type="match status" value="1"/>
</dbReference>
<gene>
    <name evidence="2" type="ORF">MNBD_NITROSPINAE03-447</name>
</gene>